<dbReference type="AlphaFoldDB" id="Q2H690"/>
<gene>
    <name evidence="1" type="ORF">CHGG_05825</name>
</gene>
<reference evidence="2" key="1">
    <citation type="journal article" date="2015" name="Genome Announc.">
        <title>Draft genome sequence of the cellulolytic fungus Chaetomium globosum.</title>
        <authorList>
            <person name="Cuomo C.A."/>
            <person name="Untereiner W.A."/>
            <person name="Ma L.-J."/>
            <person name="Grabherr M."/>
            <person name="Birren B.W."/>
        </authorList>
    </citation>
    <scope>NUCLEOTIDE SEQUENCE [LARGE SCALE GENOMIC DNA]</scope>
    <source>
        <strain evidence="2">ATCC 6205 / CBS 148.51 / DSM 1962 / NBRC 6347 / NRRL 1970</strain>
    </source>
</reference>
<dbReference type="Proteomes" id="UP000001056">
    <property type="component" value="Unassembled WGS sequence"/>
</dbReference>
<accession>Q2H690</accession>
<proteinExistence type="predicted"/>
<dbReference type="GeneID" id="4390779"/>
<evidence type="ECO:0000313" key="2">
    <source>
        <dbReference type="Proteomes" id="UP000001056"/>
    </source>
</evidence>
<dbReference type="RefSeq" id="XP_001221920.1">
    <property type="nucleotide sequence ID" value="XM_001221919.1"/>
</dbReference>
<dbReference type="VEuPathDB" id="FungiDB:CHGG_05825"/>
<evidence type="ECO:0000313" key="1">
    <source>
        <dbReference type="EMBL" id="EAQ89206.1"/>
    </source>
</evidence>
<dbReference type="InParanoid" id="Q2H690"/>
<dbReference type="EMBL" id="CH408031">
    <property type="protein sequence ID" value="EAQ89206.1"/>
    <property type="molecule type" value="Genomic_DNA"/>
</dbReference>
<name>Q2H690_CHAGB</name>
<organism evidence="1 2">
    <name type="scientific">Chaetomium globosum (strain ATCC 6205 / CBS 148.51 / DSM 1962 / NBRC 6347 / NRRL 1970)</name>
    <name type="common">Soil fungus</name>
    <dbReference type="NCBI Taxonomy" id="306901"/>
    <lineage>
        <taxon>Eukaryota</taxon>
        <taxon>Fungi</taxon>
        <taxon>Dikarya</taxon>
        <taxon>Ascomycota</taxon>
        <taxon>Pezizomycotina</taxon>
        <taxon>Sordariomycetes</taxon>
        <taxon>Sordariomycetidae</taxon>
        <taxon>Sordariales</taxon>
        <taxon>Chaetomiaceae</taxon>
        <taxon>Chaetomium</taxon>
    </lineage>
</organism>
<keyword evidence="2" id="KW-1185">Reference proteome</keyword>
<protein>
    <submittedName>
        <fullName evidence="1">Uncharacterized protein</fullName>
    </submittedName>
</protein>
<sequence>MAIYLKWPENQGQDSGSFLRVQQNHKCDSPW</sequence>
<dbReference type="HOGENOM" id="CLU_3399334_0_0_1"/>